<feature type="chain" id="PRO_5030005832" evidence="1">
    <location>
        <begin position="20"/>
        <end position="248"/>
    </location>
</feature>
<name>A0A0D6N7J9_9PROT</name>
<reference evidence="3 5" key="2">
    <citation type="submission" date="2019-07" db="EMBL/GenBank/DDBJ databases">
        <title>Whole genome shotgun sequence of Acetobacter cibinongensis NBRC 16605.</title>
        <authorList>
            <person name="Hosoyama A."/>
            <person name="Uohara A."/>
            <person name="Ohji S."/>
            <person name="Ichikawa N."/>
        </authorList>
    </citation>
    <scope>NUCLEOTIDE SEQUENCE [LARGE SCALE GENOMIC DNA]</scope>
    <source>
        <strain evidence="3 5">NBRC 16605</strain>
    </source>
</reference>
<evidence type="ECO:0000313" key="3">
    <source>
        <dbReference type="EMBL" id="GEL60065.1"/>
    </source>
</evidence>
<evidence type="ECO:0000313" key="5">
    <source>
        <dbReference type="Proteomes" id="UP000321891"/>
    </source>
</evidence>
<dbReference type="AlphaFoldDB" id="A0A0D6N7J9"/>
<dbReference type="Proteomes" id="UP000032671">
    <property type="component" value="Unassembled WGS sequence"/>
</dbReference>
<evidence type="ECO:0000313" key="4">
    <source>
        <dbReference type="Proteomes" id="UP000032671"/>
    </source>
</evidence>
<evidence type="ECO:0000256" key="1">
    <source>
        <dbReference type="SAM" id="SignalP"/>
    </source>
</evidence>
<dbReference type="EMBL" id="BAMV01000036">
    <property type="protein sequence ID" value="GAN61538.1"/>
    <property type="molecule type" value="Genomic_DNA"/>
</dbReference>
<sequence length="248" mass="26134">MHLMKVIAAIFLLSSAARAAEYGDLWKFHKGAPPQKFSIGSHQSVADLLIQLGPSGAFVMTVLIKDTRATVADLRFDSYALHLFNIQSLPQGTLFSAEISRKDTKAFVHGLTSALEGELTTDGGAKTQISLAGTSSAVDALNAYAASNDLALPPPFTPNRPAKDELAADMQALTFMKSAHPAAVDEIASCARTSTVRLPKPISPNDMKQAFLACSEAREAFRMLCAEGMPNSACLGAASAVFLGFSGG</sequence>
<dbReference type="Proteomes" id="UP000321891">
    <property type="component" value="Unassembled WGS sequence"/>
</dbReference>
<organism evidence="2 4">
    <name type="scientific">Acetobacter cibinongensis</name>
    <dbReference type="NCBI Taxonomy" id="146475"/>
    <lineage>
        <taxon>Bacteria</taxon>
        <taxon>Pseudomonadati</taxon>
        <taxon>Pseudomonadota</taxon>
        <taxon>Alphaproteobacteria</taxon>
        <taxon>Acetobacterales</taxon>
        <taxon>Acetobacteraceae</taxon>
        <taxon>Acetobacter</taxon>
    </lineage>
</organism>
<keyword evidence="1" id="KW-0732">Signal</keyword>
<accession>A0A6N3SRM6</accession>
<protein>
    <submittedName>
        <fullName evidence="2">Uncharacterized protein</fullName>
    </submittedName>
</protein>
<reference evidence="2 4" key="1">
    <citation type="submission" date="2012-11" db="EMBL/GenBank/DDBJ databases">
        <title>Whole genome sequence of Acetobacter cibinongensis 4H-1.</title>
        <authorList>
            <person name="Azuma Y."/>
            <person name="Higashiura N."/>
            <person name="Hirakawa H."/>
            <person name="Matsushita K."/>
        </authorList>
    </citation>
    <scope>NUCLEOTIDE SEQUENCE [LARGE SCALE GENOMIC DNA]</scope>
    <source>
        <strain evidence="2 4">4H-1</strain>
    </source>
</reference>
<dbReference type="EMBL" id="BJVU01000021">
    <property type="protein sequence ID" value="GEL60065.1"/>
    <property type="molecule type" value="Genomic_DNA"/>
</dbReference>
<accession>A0A0D6N7J9</accession>
<proteinExistence type="predicted"/>
<comment type="caution">
    <text evidence="2">The sequence shown here is derived from an EMBL/GenBank/DDBJ whole genome shotgun (WGS) entry which is preliminary data.</text>
</comment>
<gene>
    <name evidence="2" type="ORF">Abci_036_005</name>
    <name evidence="3" type="ORF">ACI01nite_26670</name>
</gene>
<evidence type="ECO:0000313" key="2">
    <source>
        <dbReference type="EMBL" id="GAN61538.1"/>
    </source>
</evidence>
<keyword evidence="5" id="KW-1185">Reference proteome</keyword>
<feature type="signal peptide" evidence="1">
    <location>
        <begin position="1"/>
        <end position="19"/>
    </location>
</feature>